<keyword evidence="1" id="KW-0175">Coiled coil</keyword>
<keyword evidence="4" id="KW-1185">Reference proteome</keyword>
<dbReference type="GeneID" id="18908584"/>
<feature type="coiled-coil region" evidence="1">
    <location>
        <begin position="139"/>
        <end position="166"/>
    </location>
</feature>
<feature type="compositionally biased region" description="Polar residues" evidence="2">
    <location>
        <begin position="806"/>
        <end position="818"/>
    </location>
</feature>
<reference evidence="3 4" key="1">
    <citation type="journal article" date="2012" name="BMC Genomics">
        <title>Comparative genomics of the white-rot fungi, Phanerochaete carnosa and P. chrysosporium, to elucidate the genetic basis of the distinct wood types they colonize.</title>
        <authorList>
            <person name="Suzuki H."/>
            <person name="MacDonald J."/>
            <person name="Syed K."/>
            <person name="Salamov A."/>
            <person name="Hori C."/>
            <person name="Aerts A."/>
            <person name="Henrissat B."/>
            <person name="Wiebenga A."/>
            <person name="vanKuyk P.A."/>
            <person name="Barry K."/>
            <person name="Lindquist E."/>
            <person name="LaButti K."/>
            <person name="Lapidus A."/>
            <person name="Lucas S."/>
            <person name="Coutinho P."/>
            <person name="Gong Y."/>
            <person name="Samejima M."/>
            <person name="Mahadevan R."/>
            <person name="Abou-Zaid M."/>
            <person name="de Vries R.P."/>
            <person name="Igarashi K."/>
            <person name="Yadav J.S."/>
            <person name="Grigoriev I.V."/>
            <person name="Master E.R."/>
        </authorList>
    </citation>
    <scope>NUCLEOTIDE SEQUENCE [LARGE SCALE GENOMIC DNA]</scope>
    <source>
        <strain evidence="3 4">HHB-10118-sp</strain>
    </source>
</reference>
<feature type="coiled-coil region" evidence="1">
    <location>
        <begin position="51"/>
        <end position="103"/>
    </location>
</feature>
<feature type="region of interest" description="Disordered" evidence="2">
    <location>
        <begin position="806"/>
        <end position="845"/>
    </location>
</feature>
<feature type="compositionally biased region" description="Basic and acidic residues" evidence="2">
    <location>
        <begin position="821"/>
        <end position="837"/>
    </location>
</feature>
<dbReference type="OrthoDB" id="2592022at2759"/>
<feature type="compositionally biased region" description="Low complexity" evidence="2">
    <location>
        <begin position="712"/>
        <end position="728"/>
    </location>
</feature>
<gene>
    <name evidence="3" type="ORF">PHACADRAFT_143061</name>
</gene>
<feature type="coiled-coil region" evidence="1">
    <location>
        <begin position="522"/>
        <end position="556"/>
    </location>
</feature>
<evidence type="ECO:0000313" key="4">
    <source>
        <dbReference type="Proteomes" id="UP000008370"/>
    </source>
</evidence>
<dbReference type="InParanoid" id="K5VUB7"/>
<evidence type="ECO:0000256" key="2">
    <source>
        <dbReference type="SAM" id="MobiDB-lite"/>
    </source>
</evidence>
<dbReference type="RefSeq" id="XP_007395461.1">
    <property type="nucleotide sequence ID" value="XM_007395399.1"/>
</dbReference>
<feature type="coiled-coil region" evidence="1">
    <location>
        <begin position="286"/>
        <end position="349"/>
    </location>
</feature>
<sequence>MSDLQIGEDHPLSLELASLRATVASYQHEAHAAAVKLQRHSLDTSRSLEQTNTLRQENARLREEIAVLKAHPDVAPHPAALQVQELTLALRRLSEKLTSTEDILLLRTTELTHARSDLHTAQLDSEAAHTLTVQAYIQIDHERQKQRELERRIRSAEEERRLADLVVQEYADLVRNLEGRNTKVSPSPLPLATRGSATDSSTTLINGLAEGKLGLHKLLVEHHAETEKLAAHATKLSDENEFLKTQLDVERKRSEADRESLAKLLLELDKCRLDDSTATKMVSRYMKFSQSTIDSLQQAMENTKTRHAATLATFNVQADHLQKALSAERRQAEKLRNTLDELSEDINREAYGRRREVALRLAFLSREESLAENLRRWLHRSRESMDRSLAGIPEQESRIRDASDRLLRDAESLLDSLNGQPNVDDSPASVARLVAAQDAVRCMAKELHEETEKRLQLQCQLAEPNDTAPILSDVALSLQETVISVSVLTLPKPPAEPSEPSALLFGPAHNPPLVATPSAGNKQALLEELSKVKFRYQELQKSFRDCNVTLKDLKKDAGSLSPTFDMSGVIRTAIDRLDDYNEDARVELEIQVADEERILIGYETLLSVAGALDEDMEESKLQEDIRAFIDGSNRAVTRAMTQFPRKLDDLQHDIASIKKALHEISTDADDAARPTTPPKHGAGWSSWTAGILGSGGASRPVSPAPSFGAVMTSPRQRQSSFSFTRRPSTLLDARSRSPSDDGPDPFASLGLRIPMPVHAMPTPALPKTGTFLSPMSMGTPLRPGPKPRASSASLFSLGLGARSSTFSFVAQSPRSPSKSALWKEEGSKDANPGRESLEESSSDIE</sequence>
<feature type="region of interest" description="Disordered" evidence="2">
    <location>
        <begin position="710"/>
        <end position="792"/>
    </location>
</feature>
<evidence type="ECO:0000256" key="1">
    <source>
        <dbReference type="SAM" id="Coils"/>
    </source>
</evidence>
<dbReference type="HOGENOM" id="CLU_003988_0_0_1"/>
<dbReference type="STRING" id="650164.K5VUB7"/>
<dbReference type="Proteomes" id="UP000008370">
    <property type="component" value="Unassembled WGS sequence"/>
</dbReference>
<dbReference type="AlphaFoldDB" id="K5VUB7"/>
<evidence type="ECO:0000313" key="3">
    <source>
        <dbReference type="EMBL" id="EKM55118.1"/>
    </source>
</evidence>
<protein>
    <submittedName>
        <fullName evidence="3">Uncharacterized protein</fullName>
    </submittedName>
</protein>
<accession>K5VUB7</accession>
<dbReference type="KEGG" id="pco:PHACADRAFT_143061"/>
<name>K5VUB7_PHACS</name>
<proteinExistence type="predicted"/>
<dbReference type="EMBL" id="JH930472">
    <property type="protein sequence ID" value="EKM55118.1"/>
    <property type="molecule type" value="Genomic_DNA"/>
</dbReference>
<organism evidence="3 4">
    <name type="scientific">Phanerochaete carnosa (strain HHB-10118-sp)</name>
    <name type="common">White-rot fungus</name>
    <name type="synonym">Peniophora carnosa</name>
    <dbReference type="NCBI Taxonomy" id="650164"/>
    <lineage>
        <taxon>Eukaryota</taxon>
        <taxon>Fungi</taxon>
        <taxon>Dikarya</taxon>
        <taxon>Basidiomycota</taxon>
        <taxon>Agaricomycotina</taxon>
        <taxon>Agaricomycetes</taxon>
        <taxon>Polyporales</taxon>
        <taxon>Phanerochaetaceae</taxon>
        <taxon>Phanerochaete</taxon>
    </lineage>
</organism>